<name>A9P0K4_PICSI</name>
<keyword evidence="6" id="KW-0812">Transmembrane</keyword>
<keyword evidence="4" id="KW-0732">Signal</keyword>
<evidence type="ECO:0000256" key="1">
    <source>
        <dbReference type="ARBA" id="ARBA00004271"/>
    </source>
</evidence>
<dbReference type="GO" id="GO:0048046">
    <property type="term" value="C:apoplast"/>
    <property type="evidence" value="ECO:0007669"/>
    <property type="project" value="UniProtKB-SubCell"/>
</dbReference>
<evidence type="ECO:0000256" key="6">
    <source>
        <dbReference type="SAM" id="Phobius"/>
    </source>
</evidence>
<comment type="similarity">
    <text evidence="5">Belongs to the EXORDIUM family.</text>
</comment>
<dbReference type="PANTHER" id="PTHR31279">
    <property type="entry name" value="PROTEIN EXORDIUM-LIKE 5"/>
    <property type="match status" value="1"/>
</dbReference>
<organism evidence="7">
    <name type="scientific">Picea sitchensis</name>
    <name type="common">Sitka spruce</name>
    <name type="synonym">Pinus sitchensis</name>
    <dbReference type="NCBI Taxonomy" id="3332"/>
    <lineage>
        <taxon>Eukaryota</taxon>
        <taxon>Viridiplantae</taxon>
        <taxon>Streptophyta</taxon>
        <taxon>Embryophyta</taxon>
        <taxon>Tracheophyta</taxon>
        <taxon>Spermatophyta</taxon>
        <taxon>Pinopsida</taxon>
        <taxon>Pinidae</taxon>
        <taxon>Conifers I</taxon>
        <taxon>Pinales</taxon>
        <taxon>Pinaceae</taxon>
        <taxon>Picea</taxon>
    </lineage>
</organism>
<dbReference type="InterPro" id="IPR006766">
    <property type="entry name" value="EXORDIUM-like"/>
</dbReference>
<reference evidence="7" key="1">
    <citation type="journal article" date="2008" name="BMC Genomics">
        <title>A conifer genomics resource of 200,000 spruce (Picea spp.) ESTs and 6,464 high-quality, sequence-finished full-length cDNAs for Sitka spruce (Picea sitchensis).</title>
        <authorList>
            <person name="Ralph S.G."/>
            <person name="Chun H.J."/>
            <person name="Kolosova N."/>
            <person name="Cooper D."/>
            <person name="Oddy C."/>
            <person name="Ritland C.E."/>
            <person name="Kirkpatrick R."/>
            <person name="Moore R."/>
            <person name="Barber S."/>
            <person name="Holt R.A."/>
            <person name="Jones S.J."/>
            <person name="Marra M.A."/>
            <person name="Douglas C.J."/>
            <person name="Ritland K."/>
            <person name="Bohlmann J."/>
        </authorList>
    </citation>
    <scope>NUCLEOTIDE SEQUENCE</scope>
    <source>
        <tissue evidence="7">Green portion of the leader tissue</tissue>
    </source>
</reference>
<keyword evidence="3" id="KW-0964">Secreted</keyword>
<dbReference type="PANTHER" id="PTHR31279:SF58">
    <property type="entry name" value="PROTEIN EXORDIUM-LIKE 2"/>
    <property type="match status" value="1"/>
</dbReference>
<evidence type="ECO:0000313" key="7">
    <source>
        <dbReference type="EMBL" id="ABK26415.1"/>
    </source>
</evidence>
<evidence type="ECO:0000256" key="5">
    <source>
        <dbReference type="ARBA" id="ARBA00023591"/>
    </source>
</evidence>
<dbReference type="EMBL" id="EF087160">
    <property type="protein sequence ID" value="ABK26415.1"/>
    <property type="molecule type" value="mRNA"/>
</dbReference>
<keyword evidence="2" id="KW-0052">Apoplast</keyword>
<dbReference type="AlphaFoldDB" id="A9P0K4"/>
<protein>
    <recommendedName>
        <fullName evidence="8">Phi-1-like phosphate-induced protein</fullName>
    </recommendedName>
</protein>
<accession>A9P0K4</accession>
<evidence type="ECO:0000256" key="4">
    <source>
        <dbReference type="ARBA" id="ARBA00022729"/>
    </source>
</evidence>
<evidence type="ECO:0008006" key="8">
    <source>
        <dbReference type="Google" id="ProtNLM"/>
    </source>
</evidence>
<dbReference type="OMA" id="INGREFM"/>
<keyword evidence="6" id="KW-0472">Membrane</keyword>
<dbReference type="Pfam" id="PF04674">
    <property type="entry name" value="Phi_1"/>
    <property type="match status" value="1"/>
</dbReference>
<proteinExistence type="evidence at transcript level"/>
<keyword evidence="6" id="KW-1133">Transmembrane helix</keyword>
<feature type="transmembrane region" description="Helical" evidence="6">
    <location>
        <begin position="12"/>
        <end position="36"/>
    </location>
</feature>
<evidence type="ECO:0000256" key="2">
    <source>
        <dbReference type="ARBA" id="ARBA00022523"/>
    </source>
</evidence>
<sequence>MAALRPQTSAKFFHIVILSMIAANISMSFSATAHVIRPAGHSRKLGSLIEEPEVVLTYHNGPLLTSKPGSLDVHLIWYGKFTPAQRSIVGDFLQSLSLRAEGAESKKPSVSAWWNTTHKYNKSAKASLSSAITTTASNSIAMLGKQVVEQGYFLGNSLKRADIAALVEAAIKSGALPLLENNAVYLVLTSEDVTVEGFCMSSCGFHGSLDLLSNQKPTKSRMMGKKEKHQQLLPYAWVGNSASQCPGQCAWPFHQPIYGPQTPPLVAPNGDMGIDGMIINIATVLAGAVTNPFNTGYFQGDAAAPLEAVSACPGIYGRGAYPGFPGELLVDETSGASYNAHGLDGRKFLVPAMWDPATNSCKTVVV</sequence>
<evidence type="ECO:0000256" key="3">
    <source>
        <dbReference type="ARBA" id="ARBA00022525"/>
    </source>
</evidence>
<comment type="subcellular location">
    <subcellularLocation>
        <location evidence="1">Secreted</location>
        <location evidence="1">Extracellular space</location>
        <location evidence="1">Apoplast</location>
    </subcellularLocation>
</comment>